<dbReference type="InterPro" id="IPR050807">
    <property type="entry name" value="TransReg_Diox_bact_type"/>
</dbReference>
<dbReference type="GO" id="GO:0005829">
    <property type="term" value="C:cytosol"/>
    <property type="evidence" value="ECO:0007669"/>
    <property type="project" value="TreeGrafter"/>
</dbReference>
<dbReference type="InterPro" id="IPR010982">
    <property type="entry name" value="Lambda_DNA-bd_dom_sf"/>
</dbReference>
<dbReference type="SUPFAM" id="SSF47413">
    <property type="entry name" value="lambda repressor-like DNA-binding domains"/>
    <property type="match status" value="1"/>
</dbReference>
<name>A0A1G6NRP4_9MICO</name>
<dbReference type="InterPro" id="IPR001387">
    <property type="entry name" value="Cro/C1-type_HTH"/>
</dbReference>
<evidence type="ECO:0000256" key="2">
    <source>
        <dbReference type="SAM" id="MobiDB-lite"/>
    </source>
</evidence>
<proteinExistence type="predicted"/>
<feature type="region of interest" description="Disordered" evidence="2">
    <location>
        <begin position="116"/>
        <end position="145"/>
    </location>
</feature>
<dbReference type="Pfam" id="PF01381">
    <property type="entry name" value="HTH_3"/>
    <property type="match status" value="1"/>
</dbReference>
<protein>
    <submittedName>
        <fullName evidence="4">DNA-binding transcriptional regulator, XRE-family HTH domain</fullName>
    </submittedName>
</protein>
<dbReference type="EMBL" id="FMYG01000006">
    <property type="protein sequence ID" value="SDC70024.1"/>
    <property type="molecule type" value="Genomic_DNA"/>
</dbReference>
<dbReference type="PANTHER" id="PTHR46797:SF1">
    <property type="entry name" value="METHYLPHOSPHONATE SYNTHASE"/>
    <property type="match status" value="1"/>
</dbReference>
<dbReference type="PANTHER" id="PTHR46797">
    <property type="entry name" value="HTH-TYPE TRANSCRIPTIONAL REGULATOR"/>
    <property type="match status" value="1"/>
</dbReference>
<evidence type="ECO:0000313" key="5">
    <source>
        <dbReference type="Proteomes" id="UP000183203"/>
    </source>
</evidence>
<reference evidence="4 5" key="1">
    <citation type="submission" date="2016-09" db="EMBL/GenBank/DDBJ databases">
        <authorList>
            <person name="Capua I."/>
            <person name="De Benedictis P."/>
            <person name="Joannis T."/>
            <person name="Lombin L.H."/>
            <person name="Cattoli G."/>
        </authorList>
    </citation>
    <scope>NUCLEOTIDE SEQUENCE [LARGE SCALE GENOMIC DNA]</scope>
    <source>
        <strain evidence="4 5">NIO-1002</strain>
    </source>
</reference>
<dbReference type="PROSITE" id="PS50943">
    <property type="entry name" value="HTH_CROC1"/>
    <property type="match status" value="1"/>
</dbReference>
<dbReference type="GO" id="GO:0003677">
    <property type="term" value="F:DNA binding"/>
    <property type="evidence" value="ECO:0007669"/>
    <property type="project" value="UniProtKB-KW"/>
</dbReference>
<evidence type="ECO:0000259" key="3">
    <source>
        <dbReference type="PROSITE" id="PS50943"/>
    </source>
</evidence>
<organism evidence="4 5">
    <name type="scientific">Microbacterium enclense</name>
    <dbReference type="NCBI Taxonomy" id="993073"/>
    <lineage>
        <taxon>Bacteria</taxon>
        <taxon>Bacillati</taxon>
        <taxon>Actinomycetota</taxon>
        <taxon>Actinomycetes</taxon>
        <taxon>Micrococcales</taxon>
        <taxon>Microbacteriaceae</taxon>
        <taxon>Microbacterium</taxon>
    </lineage>
</organism>
<dbReference type="Gene3D" id="1.10.260.40">
    <property type="entry name" value="lambda repressor-like DNA-binding domains"/>
    <property type="match status" value="1"/>
</dbReference>
<dbReference type="SMART" id="SM00530">
    <property type="entry name" value="HTH_XRE"/>
    <property type="match status" value="1"/>
</dbReference>
<sequence length="145" mass="15998">MTAEMRATLARRVKSLRLEQGMKQEELAENANVSRQTLSDIENGNTTPQAKVLQRIYEVLGIDIEPVSFDQQTDIWLGILGTLIEAVPVDRRPRAVDGAMRAITQEISAPDNVIRGRFGADVGTPTEDDLDAVARPTDPEPTDEQ</sequence>
<dbReference type="Proteomes" id="UP000183203">
    <property type="component" value="Unassembled WGS sequence"/>
</dbReference>
<dbReference type="CDD" id="cd00093">
    <property type="entry name" value="HTH_XRE"/>
    <property type="match status" value="1"/>
</dbReference>
<dbReference type="AlphaFoldDB" id="A0A1G6NRP4"/>
<dbReference type="GO" id="GO:0003700">
    <property type="term" value="F:DNA-binding transcription factor activity"/>
    <property type="evidence" value="ECO:0007669"/>
    <property type="project" value="TreeGrafter"/>
</dbReference>
<dbReference type="STRING" id="993073.AS029_12680"/>
<evidence type="ECO:0000256" key="1">
    <source>
        <dbReference type="ARBA" id="ARBA00023125"/>
    </source>
</evidence>
<gene>
    <name evidence="4" type="ORF">SAMN05216418_2815</name>
</gene>
<evidence type="ECO:0000313" key="4">
    <source>
        <dbReference type="EMBL" id="SDC70024.1"/>
    </source>
</evidence>
<feature type="domain" description="HTH cro/C1-type" evidence="3">
    <location>
        <begin position="13"/>
        <end position="67"/>
    </location>
</feature>
<keyword evidence="1 4" id="KW-0238">DNA-binding</keyword>
<accession>A0A1G6NRP4</accession>